<keyword evidence="3" id="KW-1185">Reference proteome</keyword>
<evidence type="ECO:0000313" key="3">
    <source>
        <dbReference type="Proteomes" id="UP000297851"/>
    </source>
</evidence>
<proteinExistence type="predicted"/>
<evidence type="ECO:0000256" key="1">
    <source>
        <dbReference type="SAM" id="MobiDB-lite"/>
    </source>
</evidence>
<dbReference type="EMBL" id="SOGO01000038">
    <property type="protein sequence ID" value="TFC99906.1"/>
    <property type="molecule type" value="Genomic_DNA"/>
</dbReference>
<dbReference type="RefSeq" id="WP_134374963.1">
    <property type="nucleotide sequence ID" value="NZ_SOGO01000038.1"/>
</dbReference>
<accession>A0ABY2J4P1</accession>
<sequence length="174" mass="18013">MAIAAMGLIGGSVTGCTSNGSQSTGGRSCLLGTWDLDFVASAEANSTADTTTGNHTIIFDDDTVIVQVDVSSSVKTVVEGVEATVDQSIKGSAEQRYSVHGSELNYGEVVWTKGSGTTTVAKGGETTTDEQDFTPTPDTTAEMGCESDKLILTSTPESDVTAGIATVEQIFTRR</sequence>
<dbReference type="Proteomes" id="UP000297851">
    <property type="component" value="Unassembled WGS sequence"/>
</dbReference>
<evidence type="ECO:0008006" key="4">
    <source>
        <dbReference type="Google" id="ProtNLM"/>
    </source>
</evidence>
<name>A0ABY2J4P1_9MICO</name>
<gene>
    <name evidence="2" type="ORF">E3T25_14015</name>
</gene>
<feature type="region of interest" description="Disordered" evidence="1">
    <location>
        <begin position="120"/>
        <end position="142"/>
    </location>
</feature>
<comment type="caution">
    <text evidence="2">The sequence shown here is derived from an EMBL/GenBank/DDBJ whole genome shotgun (WGS) entry which is preliminary data.</text>
</comment>
<organism evidence="2 3">
    <name type="scientific">Cryobacterium sandaracinum</name>
    <dbReference type="NCBI Taxonomy" id="1259247"/>
    <lineage>
        <taxon>Bacteria</taxon>
        <taxon>Bacillati</taxon>
        <taxon>Actinomycetota</taxon>
        <taxon>Actinomycetes</taxon>
        <taxon>Micrococcales</taxon>
        <taxon>Microbacteriaceae</taxon>
        <taxon>Cryobacterium</taxon>
    </lineage>
</organism>
<evidence type="ECO:0000313" key="2">
    <source>
        <dbReference type="EMBL" id="TFC99906.1"/>
    </source>
</evidence>
<protein>
    <recommendedName>
        <fullName evidence="4">Lipocalin-like domain-containing protein</fullName>
    </recommendedName>
</protein>
<reference evidence="2 3" key="1">
    <citation type="submission" date="2019-03" db="EMBL/GenBank/DDBJ databases">
        <title>Genomics of glacier-inhabiting Cryobacterium strains.</title>
        <authorList>
            <person name="Liu Q."/>
            <person name="Xin Y.-H."/>
        </authorList>
    </citation>
    <scope>NUCLEOTIDE SEQUENCE [LARGE SCALE GENOMIC DNA]</scope>
    <source>
        <strain evidence="2 3">TMT2-16</strain>
    </source>
</reference>